<comment type="similarity">
    <text evidence="3">Belongs to the nucleotide pyrophosphatase/phosphodiesterase family.</text>
</comment>
<dbReference type="Pfam" id="PF01663">
    <property type="entry name" value="Phosphodiest"/>
    <property type="match status" value="1"/>
</dbReference>
<feature type="signal peptide" evidence="21">
    <location>
        <begin position="1"/>
        <end position="19"/>
    </location>
</feature>
<evidence type="ECO:0000256" key="18">
    <source>
        <dbReference type="ARBA" id="ARBA00031114"/>
    </source>
</evidence>
<sequence length="387" mass="44378">MALRIKGIFILLLFQCVEIFCWKAVPSVSNPTTHGKRKPPTGRHPLLLVSFDGFRWDYLDHFHLPTFAKLQQQWAHVEKLQPAFISKTFPNHNSIMTGLYVESHGIVANSMYDDEHNTYFTPGRHNGTGWWDDAEPLWLSNQLSGGVSGSAMWPGTGVHVRGAEIACGMRYNRSVPFEDRVRHCVACITDKKANFVTLYWEEPDRSGHHYGPRNSTVMQKVLSKVDDHLAFLLSYLSDKELLGHINVIVTSDHGMADVEQVIQLDSCLDPQMYIFVNNNPIAGVWPRHDLQKVFNLLTECSKYLKVYKKAEIPSEYHYKDHRLIPPILLVAEQGWGIVRNATLNKSPHTAPSCTTHMLRTHDRIMCQKKFTSTKNPCRSRQWDEKKE</sequence>
<dbReference type="GO" id="GO:0046872">
    <property type="term" value="F:metal ion binding"/>
    <property type="evidence" value="ECO:0007669"/>
    <property type="project" value="UniProtKB-KW"/>
</dbReference>
<dbReference type="Gene3D" id="3.30.1360.180">
    <property type="match status" value="1"/>
</dbReference>
<keyword evidence="8" id="KW-0479">Metal-binding</keyword>
<dbReference type="CDD" id="cd16018">
    <property type="entry name" value="Enpp"/>
    <property type="match status" value="1"/>
</dbReference>
<evidence type="ECO:0000256" key="16">
    <source>
        <dbReference type="ARBA" id="ARBA00023180"/>
    </source>
</evidence>
<keyword evidence="11" id="KW-0862">Zinc</keyword>
<keyword evidence="7" id="KW-0356">Hemostasis</keyword>
<keyword evidence="5" id="KW-1003">Cell membrane</keyword>
<dbReference type="AlphaFoldDB" id="A0A8C4R6D4"/>
<evidence type="ECO:0000256" key="3">
    <source>
        <dbReference type="ARBA" id="ARBA00010594"/>
    </source>
</evidence>
<keyword evidence="9 21" id="KW-0732">Signal</keyword>
<dbReference type="InterPro" id="IPR002591">
    <property type="entry name" value="Phosphodiest/P_Trfase"/>
</dbReference>
<keyword evidence="12" id="KW-1133">Transmembrane helix</keyword>
<keyword evidence="14" id="KW-0472">Membrane</keyword>
<name>A0A8C4R6D4_EPTBU</name>
<comment type="function">
    <text evidence="17">Hydrolyzes extracellular Ap3A into AMP and ADP, and Ap4A into AMP and ATP. Ap3A and Ap4A are diadenosine polyphosphates thought to induce proliferation of vascular smooth muscle cells. Acts as a procoagulant, mediating platelet aggregation at the site of nascent thrombus via release of ADP from Ap3A and activation of ADP receptors.</text>
</comment>
<evidence type="ECO:0000313" key="22">
    <source>
        <dbReference type="Ensembl" id="ENSEBUP00000025543.1"/>
    </source>
</evidence>
<evidence type="ECO:0000256" key="10">
    <source>
        <dbReference type="ARBA" id="ARBA00022801"/>
    </source>
</evidence>
<keyword evidence="13" id="KW-0094">Blood coagulation</keyword>
<dbReference type="PANTHER" id="PTHR10151">
    <property type="entry name" value="ECTONUCLEOTIDE PYROPHOSPHATASE/PHOSPHODIESTERASE"/>
    <property type="match status" value="1"/>
</dbReference>
<dbReference type="InterPro" id="IPR017850">
    <property type="entry name" value="Alkaline_phosphatase_core_sf"/>
</dbReference>
<comment type="subcellular location">
    <subcellularLocation>
        <location evidence="2">Cell membrane</location>
        <topology evidence="2">Single-pass type I membrane protein</topology>
    </subcellularLocation>
</comment>
<evidence type="ECO:0000256" key="14">
    <source>
        <dbReference type="ARBA" id="ARBA00023136"/>
    </source>
</evidence>
<evidence type="ECO:0000313" key="23">
    <source>
        <dbReference type="Proteomes" id="UP000694388"/>
    </source>
</evidence>
<dbReference type="GO" id="GO:0047710">
    <property type="term" value="F:bis(5'-adenosyl)-triphosphatase activity"/>
    <property type="evidence" value="ECO:0007669"/>
    <property type="project" value="UniProtKB-EC"/>
</dbReference>
<evidence type="ECO:0000256" key="12">
    <source>
        <dbReference type="ARBA" id="ARBA00022989"/>
    </source>
</evidence>
<dbReference type="Gene3D" id="3.40.720.10">
    <property type="entry name" value="Alkaline Phosphatase, subunit A"/>
    <property type="match status" value="1"/>
</dbReference>
<comment type="cofactor">
    <cofactor evidence="1">
        <name>Zn(2+)</name>
        <dbReference type="ChEBI" id="CHEBI:29105"/>
    </cofactor>
</comment>
<keyword evidence="15" id="KW-1015">Disulfide bond</keyword>
<dbReference type="Proteomes" id="UP000694388">
    <property type="component" value="Unplaced"/>
</dbReference>
<evidence type="ECO:0000256" key="9">
    <source>
        <dbReference type="ARBA" id="ARBA00022729"/>
    </source>
</evidence>
<evidence type="ECO:0000256" key="2">
    <source>
        <dbReference type="ARBA" id="ARBA00004251"/>
    </source>
</evidence>
<dbReference type="PANTHER" id="PTHR10151:SF79">
    <property type="entry name" value="BIS(5'-ADENOSYL)-TRIPHOSPHATASE ENPP4"/>
    <property type="match status" value="1"/>
</dbReference>
<evidence type="ECO:0000256" key="8">
    <source>
        <dbReference type="ARBA" id="ARBA00022723"/>
    </source>
</evidence>
<reference evidence="22" key="2">
    <citation type="submission" date="2025-09" db="UniProtKB">
        <authorList>
            <consortium name="Ensembl"/>
        </authorList>
    </citation>
    <scope>IDENTIFICATION</scope>
</reference>
<feature type="chain" id="PRO_5034902457" description="bis(5'-adenosyl)-triphosphatase" evidence="21">
    <location>
        <begin position="20"/>
        <end position="387"/>
    </location>
</feature>
<dbReference type="SUPFAM" id="SSF53649">
    <property type="entry name" value="Alkaline phosphatase-like"/>
    <property type="match status" value="1"/>
</dbReference>
<evidence type="ECO:0000256" key="20">
    <source>
        <dbReference type="ARBA" id="ARBA00047780"/>
    </source>
</evidence>
<dbReference type="GO" id="GO:0005886">
    <property type="term" value="C:plasma membrane"/>
    <property type="evidence" value="ECO:0007669"/>
    <property type="project" value="UniProtKB-SubCell"/>
</dbReference>
<evidence type="ECO:0000256" key="21">
    <source>
        <dbReference type="SAM" id="SignalP"/>
    </source>
</evidence>
<reference evidence="22" key="1">
    <citation type="submission" date="2025-08" db="UniProtKB">
        <authorList>
            <consortium name="Ensembl"/>
        </authorList>
    </citation>
    <scope>IDENTIFICATION</scope>
</reference>
<protein>
    <recommendedName>
        <fullName evidence="4">bis(5'-adenosyl)-triphosphatase</fullName>
        <ecNumber evidence="4">3.6.1.29</ecNumber>
    </recommendedName>
    <alternativeName>
        <fullName evidence="19">AP3A hydrolase</fullName>
    </alternativeName>
    <alternativeName>
        <fullName evidence="18">Ectonucleotide pyrophosphatase/phosphodiesterase family member 4</fullName>
    </alternativeName>
</protein>
<evidence type="ECO:0000256" key="19">
    <source>
        <dbReference type="ARBA" id="ARBA00031824"/>
    </source>
</evidence>
<dbReference type="EC" id="3.6.1.29" evidence="4"/>
<evidence type="ECO:0000256" key="6">
    <source>
        <dbReference type="ARBA" id="ARBA00022692"/>
    </source>
</evidence>
<dbReference type="GO" id="GO:0007596">
    <property type="term" value="P:blood coagulation"/>
    <property type="evidence" value="ECO:0007669"/>
    <property type="project" value="UniProtKB-KW"/>
</dbReference>
<evidence type="ECO:0000256" key="1">
    <source>
        <dbReference type="ARBA" id="ARBA00001947"/>
    </source>
</evidence>
<evidence type="ECO:0000256" key="17">
    <source>
        <dbReference type="ARBA" id="ARBA00025036"/>
    </source>
</evidence>
<accession>A0A8C4R6D4</accession>
<evidence type="ECO:0000256" key="7">
    <source>
        <dbReference type="ARBA" id="ARBA00022696"/>
    </source>
</evidence>
<proteinExistence type="inferred from homology"/>
<evidence type="ECO:0000256" key="13">
    <source>
        <dbReference type="ARBA" id="ARBA00023084"/>
    </source>
</evidence>
<dbReference type="GeneTree" id="ENSGT00940000158831"/>
<comment type="catalytic activity">
    <reaction evidence="20">
        <text>P(1),P(3)-bis(5'-adenosyl) triphosphate + H2O = AMP + ADP + 2 H(+)</text>
        <dbReference type="Rhea" id="RHEA:13893"/>
        <dbReference type="ChEBI" id="CHEBI:15377"/>
        <dbReference type="ChEBI" id="CHEBI:15378"/>
        <dbReference type="ChEBI" id="CHEBI:58529"/>
        <dbReference type="ChEBI" id="CHEBI:456215"/>
        <dbReference type="ChEBI" id="CHEBI:456216"/>
        <dbReference type="EC" id="3.6.1.29"/>
    </reaction>
</comment>
<keyword evidence="16" id="KW-0325">Glycoprotein</keyword>
<evidence type="ECO:0000256" key="15">
    <source>
        <dbReference type="ARBA" id="ARBA00023157"/>
    </source>
</evidence>
<organism evidence="22 23">
    <name type="scientific">Eptatretus burgeri</name>
    <name type="common">Inshore hagfish</name>
    <dbReference type="NCBI Taxonomy" id="7764"/>
    <lineage>
        <taxon>Eukaryota</taxon>
        <taxon>Metazoa</taxon>
        <taxon>Chordata</taxon>
        <taxon>Craniata</taxon>
        <taxon>Vertebrata</taxon>
        <taxon>Cyclostomata</taxon>
        <taxon>Myxini</taxon>
        <taxon>Myxiniformes</taxon>
        <taxon>Myxinidae</taxon>
        <taxon>Eptatretinae</taxon>
        <taxon>Eptatretus</taxon>
    </lineage>
</organism>
<keyword evidence="23" id="KW-1185">Reference proteome</keyword>
<evidence type="ECO:0000256" key="5">
    <source>
        <dbReference type="ARBA" id="ARBA00022475"/>
    </source>
</evidence>
<keyword evidence="6" id="KW-0812">Transmembrane</keyword>
<keyword evidence="10" id="KW-0378">Hydrolase</keyword>
<evidence type="ECO:0000256" key="11">
    <source>
        <dbReference type="ARBA" id="ARBA00022833"/>
    </source>
</evidence>
<dbReference type="Ensembl" id="ENSEBUT00000026119.1">
    <property type="protein sequence ID" value="ENSEBUP00000025543.1"/>
    <property type="gene ID" value="ENSEBUG00000015745.1"/>
</dbReference>
<evidence type="ECO:0000256" key="4">
    <source>
        <dbReference type="ARBA" id="ARBA00012377"/>
    </source>
</evidence>